<proteinExistence type="predicted"/>
<evidence type="ECO:0000313" key="4">
    <source>
        <dbReference type="Proteomes" id="UP000309550"/>
    </source>
</evidence>
<feature type="region of interest" description="Disordered" evidence="1">
    <location>
        <begin position="1"/>
        <end position="39"/>
    </location>
</feature>
<dbReference type="Gene3D" id="2.30.330.10">
    <property type="entry name" value="SpoA-like"/>
    <property type="match status" value="1"/>
</dbReference>
<feature type="compositionally biased region" description="Acidic residues" evidence="1">
    <location>
        <begin position="407"/>
        <end position="416"/>
    </location>
</feature>
<gene>
    <name evidence="3" type="ORF">FDT80_00350</name>
</gene>
<feature type="region of interest" description="Disordered" evidence="1">
    <location>
        <begin position="385"/>
        <end position="420"/>
    </location>
</feature>
<evidence type="ECO:0000259" key="2">
    <source>
        <dbReference type="Pfam" id="PF01052"/>
    </source>
</evidence>
<keyword evidence="4" id="KW-1185">Reference proteome</keyword>
<keyword evidence="3" id="KW-0969">Cilium</keyword>
<feature type="domain" description="Flagellar motor switch protein FliN-like C-terminal" evidence="2">
    <location>
        <begin position="255"/>
        <end position="321"/>
    </location>
</feature>
<feature type="compositionally biased region" description="Low complexity" evidence="1">
    <location>
        <begin position="385"/>
        <end position="406"/>
    </location>
</feature>
<dbReference type="Pfam" id="PF01052">
    <property type="entry name" value="FliMN_C"/>
    <property type="match status" value="1"/>
</dbReference>
<name>A0A5S3QAE8_9RHOB</name>
<dbReference type="InterPro" id="IPR001543">
    <property type="entry name" value="FliN-like_C"/>
</dbReference>
<feature type="region of interest" description="Disordered" evidence="1">
    <location>
        <begin position="223"/>
        <end position="249"/>
    </location>
</feature>
<comment type="caution">
    <text evidence="3">The sequence shown here is derived from an EMBL/GenBank/DDBJ whole genome shotgun (WGS) entry which is preliminary data.</text>
</comment>
<accession>A0A5S3QAE8</accession>
<reference evidence="3 4" key="1">
    <citation type="submission" date="2019-05" db="EMBL/GenBank/DDBJ databases">
        <title>Sulfitobacter sabulilitoris sp. nov., isolated from a marine sand.</title>
        <authorList>
            <person name="Yoon J.-H."/>
        </authorList>
    </citation>
    <scope>NUCLEOTIDE SEQUENCE [LARGE SCALE GENOMIC DNA]</scope>
    <source>
        <strain evidence="3 4">HSMS-29</strain>
    </source>
</reference>
<dbReference type="Proteomes" id="UP000309550">
    <property type="component" value="Unassembled WGS sequence"/>
</dbReference>
<keyword evidence="3" id="KW-0282">Flagellum</keyword>
<evidence type="ECO:0000313" key="3">
    <source>
        <dbReference type="EMBL" id="TMM54092.1"/>
    </source>
</evidence>
<keyword evidence="3" id="KW-0966">Cell projection</keyword>
<evidence type="ECO:0000256" key="1">
    <source>
        <dbReference type="SAM" id="MobiDB-lite"/>
    </source>
</evidence>
<dbReference type="SUPFAM" id="SSF101801">
    <property type="entry name" value="Surface presentation of antigens (SPOA)"/>
    <property type="match status" value="1"/>
</dbReference>
<dbReference type="AlphaFoldDB" id="A0A5S3QAE8"/>
<feature type="compositionally biased region" description="Basic and acidic residues" evidence="1">
    <location>
        <begin position="232"/>
        <end position="245"/>
    </location>
</feature>
<dbReference type="EMBL" id="VANS01000001">
    <property type="protein sequence ID" value="TMM54092.1"/>
    <property type="molecule type" value="Genomic_DNA"/>
</dbReference>
<organism evidence="3 4">
    <name type="scientific">Sulfitobacter sabulilitoris</name>
    <dbReference type="NCBI Taxonomy" id="2562655"/>
    <lineage>
        <taxon>Bacteria</taxon>
        <taxon>Pseudomonadati</taxon>
        <taxon>Pseudomonadota</taxon>
        <taxon>Alphaproteobacteria</taxon>
        <taxon>Rhodobacterales</taxon>
        <taxon>Roseobacteraceae</taxon>
        <taxon>Sulfitobacter</taxon>
    </lineage>
</organism>
<dbReference type="InterPro" id="IPR036429">
    <property type="entry name" value="SpoA-like_sf"/>
</dbReference>
<sequence>MTAMPAGQDHGRRGFRHRMGTSHDNAPLRRKAQAGRQTHQARAMSVPKALRVAMAKSADSLFDMALSVIGATTRRCAAEGLEQEIDAGALLLLLDGPDRRVGAALLAPTVVGALIQQQTTGRVTPDTAVDQPRAMTATDAALVAPLIDALFSRAAPLLETATDRALLGEYRFGSRAEGERLLLMALEAQNYEVVRLTLDVAAGARQGMLTLILPVLDPHDLAPTGTAAAPGDQDRGPARSGEQPRSRAAMSKVAMQLPTDLTAALCRIRLTVGKLGRLAPGDLLDLPADAFAQTCVTTSRGRVLSAGVLGQVDGKRAVRLVGLSGAARRGAAQGAGGMDLPDLGQGAAPATATATVAGRRLPQSSGLAAGPAEDLETALDLSGIPDLDLPDLPELPATDDIMPDMSDLPELDDLPSLDDLPKINIA</sequence>
<dbReference type="OrthoDB" id="7824563at2"/>
<protein>
    <submittedName>
        <fullName evidence="3">Flagellar motor switch protein FliM</fullName>
    </submittedName>
</protein>